<sequence>MKRYNKVLKSRHAKGKIMLVWDETDVLAVLEVLPEVERDGIWHQYVAEKDGIQLKVTIYQYDGDVRFELTNLGDGQSLFTMRLIDCEGVHRTFENDNEYLDFAPSKCFGSRYDGEQSIPFGIRIRVNPSINISVYG</sequence>
<protein>
    <submittedName>
        <fullName evidence="1">Ypar14, super integron cassette</fullName>
    </submittedName>
</protein>
<evidence type="ECO:0000313" key="2">
    <source>
        <dbReference type="Proteomes" id="UP000000466"/>
    </source>
</evidence>
<dbReference type="eggNOG" id="ENOG5033YKP">
    <property type="taxonomic scope" value="Bacteria"/>
</dbReference>
<name>K4KLK6_SIMAS</name>
<dbReference type="KEGG" id="saga:M5M_13865"/>
<accession>K4KLK6</accession>
<proteinExistence type="predicted"/>
<organism evidence="1 2">
    <name type="scientific">Simiduia agarivorans (strain DSM 21679 / JCM 13881 / BCRC 17597 / SA1)</name>
    <dbReference type="NCBI Taxonomy" id="1117647"/>
    <lineage>
        <taxon>Bacteria</taxon>
        <taxon>Pseudomonadati</taxon>
        <taxon>Pseudomonadota</taxon>
        <taxon>Gammaproteobacteria</taxon>
        <taxon>Cellvibrionales</taxon>
        <taxon>Cellvibrionaceae</taxon>
        <taxon>Simiduia</taxon>
    </lineage>
</organism>
<reference evidence="1 2" key="1">
    <citation type="journal article" date="2013" name="Genome Announc.">
        <title>Complete genome sequence of Simiduia agarivorans SA1(T), a marine bacterium able to degrade a variety of polysaccharides.</title>
        <authorList>
            <person name="Lin S.Y."/>
            <person name="Shieh W.Y."/>
            <person name="Chen J.S."/>
            <person name="Tang S.L."/>
        </authorList>
    </citation>
    <scope>NUCLEOTIDE SEQUENCE [LARGE SCALE GENOMIC DNA]</scope>
    <source>
        <strain evidence="2">DSM 21679 / JCM 13881 / BCRC 17597 / SA1</strain>
    </source>
</reference>
<keyword evidence="2" id="KW-1185">Reference proteome</keyword>
<dbReference type="HOGENOM" id="CLU_2058563_0_0_6"/>
<dbReference type="RefSeq" id="WP_015048073.1">
    <property type="nucleotide sequence ID" value="NC_018868.3"/>
</dbReference>
<dbReference type="Proteomes" id="UP000000466">
    <property type="component" value="Chromosome"/>
</dbReference>
<evidence type="ECO:0000313" key="1">
    <source>
        <dbReference type="EMBL" id="AFU99911.1"/>
    </source>
</evidence>
<dbReference type="AlphaFoldDB" id="K4KLK6"/>
<dbReference type="EMBL" id="CP003746">
    <property type="protein sequence ID" value="AFU99911.1"/>
    <property type="molecule type" value="Genomic_DNA"/>
</dbReference>
<gene>
    <name evidence="1" type="ordered locus">M5M_13865</name>
</gene>